<sequence>MTRQDRREEEERTETRGKQFVLLILEKPDDTYRLTVVNPGQGREFHKSSVQGHPKVKYQTAMVLEGLSREKAEDDAFWLTLFAAVPIAGPRSAWHLLYDLFLPFLLGAKGGTKMLEDALLSSRDTDWRTPQHGGGCWKVIMHGIRQLLRSNSVSVANAKLLQWRLRQQFLQLALKDVDAAPRLSHGQRTCLRIAASQLGLAAVKLSVQMPDTDGSGFLKEAKQLVEKTEEALAAKPVLHSGELPLAELQPSALTARAHEQTTAHPNWDYFIGPRPNPWQSLSVPAQIPLDLLALRERVETVEEAIHALYTAKDVCRTLSGMREAGRCKFGHLLIVNVLQQLFTEIVPTPLGPASSHKDAIWSCHRDFNSPHEYLTRPMVSDLQQSLLELCSQFAAAAFSIHTVRVNKADSDTDAEVQRAHPSRTFDSTILCIFGAIAALSDRLARMIPQDHQSDWQDKARKSEESSSGLPPVPLSRVTQTLVGTEDSPGFAILIDTFVAQSETIEVAIPALHMSRSAVINYFEEVAESMDLQGDPARILFDWEDGNWQMFSYAHYGTSVFCRTLAASYLPAEKRLPNFQNMLLAGDVELLLSYLTVPYLCQPLLLRFFCRHDRVLALRDPALREMLQAALFEPGRIVLSRNASECPQQVPATGRAEMALVGSPNGQLLLELTHSPQPLLEALAECVKLALDVATSSTSMTVDIVLFISRLYARVMSAVTFVHQVMSGEHRSQQRNWEFSLPKAGTSKHQNVVGTLQQAMKDQRDCALGAQGQGLLTCLDSWLKELWHNIEKKPDLMDENVQRMCDIHAHILLLLRSMPLVGRAHANQKRSPCHHVQMLLGSYSFLMAHHSWNTGLLQIPEPEVMEVLQVQRRFLLEWLDSCDASSEFDEALNTVLQPYVIDDHGHDLQGKMAWGKINDDVLQSMGCYALHERTGSGCISLLPRKGTYWLEVNLQLLQISMRDTSMQALDGDVMKSSALQKVLHRKNQKVQNLQGIRVLESQTAVVVELMSHDLLVSTWAPIGSHQPEFLPSCMGYGDLYDAKGLQEGLDWVGELFEPIRLQFFDTDTPPQFFLKSDAAASASVAILAGIHPKLPGKIWKEAHICRSLQMVQIFGIRSYGHQFYRVLEYCSDCRFSLRHMQPSSDDRESVWPALERFAAGEPSDLDSDAVHSSSTTVYRRQIKVGTDNDEEERATGRHWPPQRSEDQLNNEVIESSDSELDISDIRLETCKVQFLEPFSVAQGVQEVNFSLVTELQPDTLDTECKYNMEFGKQPQAQRSEFNEARR</sequence>
<keyword evidence="3" id="KW-1185">Reference proteome</keyword>
<gene>
    <name evidence="2" type="ORF">CCMP2556_LOCUS43060</name>
</gene>
<dbReference type="Proteomes" id="UP001642484">
    <property type="component" value="Unassembled WGS sequence"/>
</dbReference>
<comment type="caution">
    <text evidence="2">The sequence shown here is derived from an EMBL/GenBank/DDBJ whole genome shotgun (WGS) entry which is preliminary data.</text>
</comment>
<feature type="region of interest" description="Disordered" evidence="1">
    <location>
        <begin position="1183"/>
        <end position="1204"/>
    </location>
</feature>
<reference evidence="2 3" key="1">
    <citation type="submission" date="2024-02" db="EMBL/GenBank/DDBJ databases">
        <authorList>
            <person name="Chen Y."/>
            <person name="Shah S."/>
            <person name="Dougan E. K."/>
            <person name="Thang M."/>
            <person name="Chan C."/>
        </authorList>
    </citation>
    <scope>NUCLEOTIDE SEQUENCE [LARGE SCALE GENOMIC DNA]</scope>
</reference>
<name>A0ABP0QN68_9DINO</name>
<accession>A0ABP0QN68</accession>
<feature type="region of interest" description="Disordered" evidence="1">
    <location>
        <begin position="450"/>
        <end position="474"/>
    </location>
</feature>
<evidence type="ECO:0008006" key="4">
    <source>
        <dbReference type="Google" id="ProtNLM"/>
    </source>
</evidence>
<protein>
    <recommendedName>
        <fullName evidence="4">E3 ubiquitin-protein ligase</fullName>
    </recommendedName>
</protein>
<feature type="compositionally biased region" description="Basic and acidic residues" evidence="1">
    <location>
        <begin position="451"/>
        <end position="464"/>
    </location>
</feature>
<evidence type="ECO:0000313" key="2">
    <source>
        <dbReference type="EMBL" id="CAK9089454.1"/>
    </source>
</evidence>
<evidence type="ECO:0000256" key="1">
    <source>
        <dbReference type="SAM" id="MobiDB-lite"/>
    </source>
</evidence>
<proteinExistence type="predicted"/>
<dbReference type="EMBL" id="CAXAMN010024718">
    <property type="protein sequence ID" value="CAK9089454.1"/>
    <property type="molecule type" value="Genomic_DNA"/>
</dbReference>
<evidence type="ECO:0000313" key="3">
    <source>
        <dbReference type="Proteomes" id="UP001642484"/>
    </source>
</evidence>
<organism evidence="2 3">
    <name type="scientific">Durusdinium trenchii</name>
    <dbReference type="NCBI Taxonomy" id="1381693"/>
    <lineage>
        <taxon>Eukaryota</taxon>
        <taxon>Sar</taxon>
        <taxon>Alveolata</taxon>
        <taxon>Dinophyceae</taxon>
        <taxon>Suessiales</taxon>
        <taxon>Symbiodiniaceae</taxon>
        <taxon>Durusdinium</taxon>
    </lineage>
</organism>